<feature type="compositionally biased region" description="Basic and acidic residues" evidence="5">
    <location>
        <begin position="696"/>
        <end position="705"/>
    </location>
</feature>
<protein>
    <submittedName>
        <fullName evidence="6">Uncharacterized protein</fullName>
    </submittedName>
</protein>
<dbReference type="InParanoid" id="A0A2J7R4U8"/>
<feature type="compositionally biased region" description="Polar residues" evidence="5">
    <location>
        <begin position="1297"/>
        <end position="1321"/>
    </location>
</feature>
<comment type="subcellular location">
    <subcellularLocation>
        <location evidence="1">Cytoplasm</location>
    </subcellularLocation>
</comment>
<evidence type="ECO:0000313" key="7">
    <source>
        <dbReference type="Proteomes" id="UP000235965"/>
    </source>
</evidence>
<dbReference type="GO" id="GO:0051295">
    <property type="term" value="P:establishment of meiotic spindle localization"/>
    <property type="evidence" value="ECO:0007669"/>
    <property type="project" value="TreeGrafter"/>
</dbReference>
<feature type="compositionally biased region" description="Polar residues" evidence="5">
    <location>
        <begin position="220"/>
        <end position="231"/>
    </location>
</feature>
<feature type="compositionally biased region" description="Basic and acidic residues" evidence="5">
    <location>
        <begin position="953"/>
        <end position="962"/>
    </location>
</feature>
<feature type="region of interest" description="Disordered" evidence="5">
    <location>
        <begin position="1"/>
        <end position="38"/>
    </location>
</feature>
<gene>
    <name evidence="6" type="ORF">B7P43_G09405</name>
</gene>
<keyword evidence="4" id="KW-0112">Calmodulin-binding</keyword>
<dbReference type="GO" id="GO:0005737">
    <property type="term" value="C:cytoplasm"/>
    <property type="evidence" value="ECO:0007669"/>
    <property type="project" value="UniProtKB-SubCell"/>
</dbReference>
<feature type="region of interest" description="Disordered" evidence="5">
    <location>
        <begin position="1575"/>
        <end position="1625"/>
    </location>
</feature>
<dbReference type="GO" id="GO:0000922">
    <property type="term" value="C:spindle pole"/>
    <property type="evidence" value="ECO:0007669"/>
    <property type="project" value="TreeGrafter"/>
</dbReference>
<name>A0A2J7R4U8_9NEOP</name>
<proteinExistence type="predicted"/>
<dbReference type="Proteomes" id="UP000235965">
    <property type="component" value="Unassembled WGS sequence"/>
</dbReference>
<dbReference type="PROSITE" id="PS50096">
    <property type="entry name" value="IQ"/>
    <property type="match status" value="7"/>
</dbReference>
<feature type="compositionally biased region" description="Polar residues" evidence="5">
    <location>
        <begin position="282"/>
        <end position="296"/>
    </location>
</feature>
<feature type="compositionally biased region" description="Polar residues" evidence="5">
    <location>
        <begin position="123"/>
        <end position="134"/>
    </location>
</feature>
<feature type="region of interest" description="Disordered" evidence="5">
    <location>
        <begin position="596"/>
        <end position="1178"/>
    </location>
</feature>
<dbReference type="InterPro" id="IPR027417">
    <property type="entry name" value="P-loop_NTPase"/>
</dbReference>
<dbReference type="InterPro" id="IPR051185">
    <property type="entry name" value="ASPM"/>
</dbReference>
<feature type="compositionally biased region" description="Polar residues" evidence="5">
    <location>
        <begin position="239"/>
        <end position="255"/>
    </location>
</feature>
<feature type="region of interest" description="Disordered" evidence="5">
    <location>
        <begin position="1472"/>
        <end position="1528"/>
    </location>
</feature>
<feature type="compositionally biased region" description="Polar residues" evidence="5">
    <location>
        <begin position="1585"/>
        <end position="1596"/>
    </location>
</feature>
<evidence type="ECO:0000313" key="6">
    <source>
        <dbReference type="EMBL" id="PNF35851.1"/>
    </source>
</evidence>
<feature type="compositionally biased region" description="Basic and acidic residues" evidence="5">
    <location>
        <begin position="306"/>
        <end position="321"/>
    </location>
</feature>
<feature type="compositionally biased region" description="Polar residues" evidence="5">
    <location>
        <begin position="1054"/>
        <end position="1073"/>
    </location>
</feature>
<feature type="compositionally biased region" description="Low complexity" evidence="5">
    <location>
        <begin position="1263"/>
        <end position="1277"/>
    </location>
</feature>
<evidence type="ECO:0000256" key="4">
    <source>
        <dbReference type="ARBA" id="ARBA00022860"/>
    </source>
</evidence>
<feature type="compositionally biased region" description="Polar residues" evidence="5">
    <location>
        <begin position="1481"/>
        <end position="1516"/>
    </location>
</feature>
<dbReference type="FunFam" id="1.20.5.190:FF:000055">
    <property type="entry name" value="Putative microtubule-associated protein futsch"/>
    <property type="match status" value="2"/>
</dbReference>
<feature type="compositionally biased region" description="Basic and acidic residues" evidence="5">
    <location>
        <begin position="1248"/>
        <end position="1257"/>
    </location>
</feature>
<reference evidence="6 7" key="1">
    <citation type="submission" date="2017-12" db="EMBL/GenBank/DDBJ databases">
        <title>Hemimetabolous genomes reveal molecular basis of termite eusociality.</title>
        <authorList>
            <person name="Harrison M.C."/>
            <person name="Jongepier E."/>
            <person name="Robertson H.M."/>
            <person name="Arning N."/>
            <person name="Bitard-Feildel T."/>
            <person name="Chao H."/>
            <person name="Childers C.P."/>
            <person name="Dinh H."/>
            <person name="Doddapaneni H."/>
            <person name="Dugan S."/>
            <person name="Gowin J."/>
            <person name="Greiner C."/>
            <person name="Han Y."/>
            <person name="Hu H."/>
            <person name="Hughes D.S.T."/>
            <person name="Huylmans A.-K."/>
            <person name="Kemena C."/>
            <person name="Kremer L.P.M."/>
            <person name="Lee S.L."/>
            <person name="Lopez-Ezquerra A."/>
            <person name="Mallet L."/>
            <person name="Monroy-Kuhn J.M."/>
            <person name="Moser A."/>
            <person name="Murali S.C."/>
            <person name="Muzny D.M."/>
            <person name="Otani S."/>
            <person name="Piulachs M.-D."/>
            <person name="Poelchau M."/>
            <person name="Qu J."/>
            <person name="Schaub F."/>
            <person name="Wada-Katsumata A."/>
            <person name="Worley K.C."/>
            <person name="Xie Q."/>
            <person name="Ylla G."/>
            <person name="Poulsen M."/>
            <person name="Gibbs R.A."/>
            <person name="Schal C."/>
            <person name="Richards S."/>
            <person name="Belles X."/>
            <person name="Korb J."/>
            <person name="Bornberg-Bauer E."/>
        </authorList>
    </citation>
    <scope>NUCLEOTIDE SEQUENCE [LARGE SCALE GENOMIC DNA]</scope>
    <source>
        <tissue evidence="6">Whole body</tissue>
    </source>
</reference>
<keyword evidence="7" id="KW-1185">Reference proteome</keyword>
<comment type="caution">
    <text evidence="6">The sequence shown here is derived from an EMBL/GenBank/DDBJ whole genome shotgun (WGS) entry which is preliminary data.</text>
</comment>
<sequence length="1665" mass="176986">MGCVQSYFRKAHNAGLSPSSTHGSEKAGIPQDPTADVANLVDSPEKEPLDITDLQNDDALNLTEKQNESAPELNGTLKADDGDAGKLTAAATGTAAVIGVATGVAVVNTHNEDSKEILEETEAVTQSGSASISVSPAPADSEADTAEVTEDGEAKSPLSVKSGREVVDVVIKSGAKGEPEDSGSVSTLIPEDTPKSSVESSREPVPEDKLYTAKLDETPEQGSRPSASQIVINEDYVDSKSTSAGVAGTRPTSASLVEGEPVPEQKQGVETSLSPTDKESPSSRPQSTMEQGTESPEGSRPFSATETRRPESSISLSKDEAESAIEATEVAQVDSLPASTGESVDRPASGAQETEETKMTIGSVSEDDNSSRSVAESRKEEEAGQAGSAADNIEFSERIEDSRPDNVVVSIKEGGSRPLSSSELTKQEGSRPTISEVDNGDVSEEPARSRPTSSVESAEEEGNVAAENTEFEKPAEISSLNANELEDSGSRPDILLADTIEHSKENAGSRPVSVTEYTAEDGTRPVNDSQLIKEEGNAVLGEVEMSQDTIGSPLIKADELEAGGRIPENSTVGSLQNSVETADILPVNVAEPTKEVEIRPLSATESNKGNEARPVSSTVDDVNITEGPARSILVTADESTEEEGNRPASTTDKNLEEGRPMGAAIYGKYEESEQNSVAGDEVPEKPVEYRPVCNTTEEKGNRLVEAKNPTKNNESKTLTVSEVVKMEETESSTVESVDVSEDRLGNQPISLAYTTEGEETLPDTAAIPTEETKSRPTSSTVEEAVVVEPGESQTLAKEENIPESAVESTEEVSTSASGVGTTKEDKNISASTAESAKEGGGNRPLSSTDLTEQEGSRPSSAASAVKEEGSRPTSASEPKKDELSSSVSAENSTRDEEIKSAKEECNRSAITLGFTEEESRPDSTVEWNKASGSTRDEGSRPSSVVAEAADLTETLHKIRDSAPDSFTEQGSIPESSATENADNSAELEGTRPVNATESAEEGYRPVSSVTVEKSSSAELGEPEVENESTEVSAEPREEVQTAKYPTVPADTEQETVNTASQPLSSLLLSTGIQEKSEDGTATGEAGNDSRPPTASPSVGAETVAEASEQEGSSSNAVRGTTETESPAYSVNAQTDDIPSLTGTDAAVEPALEDKLTEDEEKPATETDTAEEEAKELNRAATTIQATFRGYQARQTLSKTAENNEVPESVTSHDFLFGPPVQQSVGKGTRNRETGEDQQADSELAELQKPQECDEIHATQEGVSNDASDPDSSASSAATKIQAGVRGFLTRRHVHNMKASNSTTAPSIGNSQKSLGDPLTSQEVEDEGVHTSGSMETEVQKQQQETLNDESQEAPFTTEKVGVKRELSLDSQLDEKVQRPAGSRTAVSLQLDGPVNEDEDRQVWQTLQQEELDEAAIKIQSNYRGYRMRRSLKREDAVQMPTTSTSTFTASSDVIPVSVRHSGEFHDMIVLPPSTEEDLTDASAQNHVATASSTPLQPSDDVTSPAGNQETDMTEASQGGEAKMDGNGEVTAAEAATKIQASYRGFRTRQDIKTANTAASKIQAGFRGYKVRKQLRENTEDKKNGPRNQGSRPQSVNQKEEVEATNQTPAGDVEERSATKIQASVRGYLVRKRRQVERDAAVKIQAGFRGYQARRGLKARQQQQQK</sequence>
<dbReference type="SMART" id="SM00015">
    <property type="entry name" value="IQ"/>
    <property type="match status" value="7"/>
</dbReference>
<dbReference type="InterPro" id="IPR000048">
    <property type="entry name" value="IQ_motif_EF-hand-BS"/>
</dbReference>
<dbReference type="STRING" id="105785.A0A2J7R4U8"/>
<keyword evidence="3" id="KW-0677">Repeat</keyword>
<feature type="compositionally biased region" description="Basic and acidic residues" evidence="5">
    <location>
        <begin position="395"/>
        <end position="404"/>
    </location>
</feature>
<feature type="compositionally biased region" description="Polar residues" evidence="5">
    <location>
        <begin position="964"/>
        <end position="983"/>
    </location>
</feature>
<accession>A0A2J7R4U8</accession>
<feature type="compositionally biased region" description="Polar residues" evidence="5">
    <location>
        <begin position="603"/>
        <end position="620"/>
    </location>
</feature>
<feature type="compositionally biased region" description="Basic and acidic residues" evidence="5">
    <location>
        <begin position="200"/>
        <end position="217"/>
    </location>
</feature>
<feature type="compositionally biased region" description="Polar residues" evidence="5">
    <location>
        <begin position="1007"/>
        <end position="1017"/>
    </location>
</feature>
<evidence type="ECO:0000256" key="3">
    <source>
        <dbReference type="ARBA" id="ARBA00022737"/>
    </source>
</evidence>
<dbReference type="GO" id="GO:0005516">
    <property type="term" value="F:calmodulin binding"/>
    <property type="evidence" value="ECO:0007669"/>
    <property type="project" value="UniProtKB-KW"/>
</dbReference>
<organism evidence="6 7">
    <name type="scientific">Cryptotermes secundus</name>
    <dbReference type="NCBI Taxonomy" id="105785"/>
    <lineage>
        <taxon>Eukaryota</taxon>
        <taxon>Metazoa</taxon>
        <taxon>Ecdysozoa</taxon>
        <taxon>Arthropoda</taxon>
        <taxon>Hexapoda</taxon>
        <taxon>Insecta</taxon>
        <taxon>Pterygota</taxon>
        <taxon>Neoptera</taxon>
        <taxon>Polyneoptera</taxon>
        <taxon>Dictyoptera</taxon>
        <taxon>Blattodea</taxon>
        <taxon>Blattoidea</taxon>
        <taxon>Termitoidae</taxon>
        <taxon>Kalotermitidae</taxon>
        <taxon>Cryptotermitinae</taxon>
        <taxon>Cryptotermes</taxon>
    </lineage>
</organism>
<evidence type="ECO:0000256" key="2">
    <source>
        <dbReference type="ARBA" id="ARBA00022490"/>
    </source>
</evidence>
<feature type="compositionally biased region" description="Polar residues" evidence="5">
    <location>
        <begin position="709"/>
        <end position="718"/>
    </location>
</feature>
<dbReference type="CDD" id="cd23767">
    <property type="entry name" value="IQCD"/>
    <property type="match status" value="5"/>
</dbReference>
<feature type="compositionally biased region" description="Basic and acidic residues" evidence="5">
    <location>
        <begin position="1360"/>
        <end position="1377"/>
    </location>
</feature>
<evidence type="ECO:0000256" key="1">
    <source>
        <dbReference type="ARBA" id="ARBA00004496"/>
    </source>
</evidence>
<dbReference type="EMBL" id="NEVH01007402">
    <property type="protein sequence ID" value="PNF35851.1"/>
    <property type="molecule type" value="Genomic_DNA"/>
</dbReference>
<feature type="compositionally biased region" description="Acidic residues" evidence="5">
    <location>
        <begin position="141"/>
        <end position="151"/>
    </location>
</feature>
<dbReference type="GO" id="GO:0000278">
    <property type="term" value="P:mitotic cell cycle"/>
    <property type="evidence" value="ECO:0007669"/>
    <property type="project" value="TreeGrafter"/>
</dbReference>
<dbReference type="PANTHER" id="PTHR22706">
    <property type="entry name" value="ASSEMBLY FACTOR FOR SPINDLE MICROTUBULES"/>
    <property type="match status" value="1"/>
</dbReference>
<feature type="region of interest" description="Disordered" evidence="5">
    <location>
        <begin position="65"/>
        <end position="84"/>
    </location>
</feature>
<feature type="region of interest" description="Disordered" evidence="5">
    <location>
        <begin position="121"/>
        <end position="526"/>
    </location>
</feature>
<dbReference type="SUPFAM" id="SSF52540">
    <property type="entry name" value="P-loop containing nucleoside triphosphate hydrolases"/>
    <property type="match status" value="1"/>
</dbReference>
<feature type="compositionally biased region" description="Polar residues" evidence="5">
    <location>
        <begin position="1330"/>
        <end position="1345"/>
    </location>
</feature>
<feature type="compositionally biased region" description="Low complexity" evidence="5">
    <location>
        <begin position="803"/>
        <end position="817"/>
    </location>
</feature>
<keyword evidence="2" id="KW-0963">Cytoplasm</keyword>
<dbReference type="OrthoDB" id="5371837at2759"/>
<dbReference type="PANTHER" id="PTHR22706:SF1">
    <property type="entry name" value="ASSEMBLY FACTOR FOR SPINDLE MICROTUBULES"/>
    <property type="match status" value="1"/>
</dbReference>
<feature type="compositionally biased region" description="Polar residues" evidence="5">
    <location>
        <begin position="1109"/>
        <end position="1142"/>
    </location>
</feature>
<dbReference type="Pfam" id="PF00612">
    <property type="entry name" value="IQ"/>
    <property type="match status" value="7"/>
</dbReference>
<feature type="region of interest" description="Disordered" evidence="5">
    <location>
        <begin position="1197"/>
        <end position="1385"/>
    </location>
</feature>
<evidence type="ECO:0000256" key="5">
    <source>
        <dbReference type="SAM" id="MobiDB-lite"/>
    </source>
</evidence>
<feature type="compositionally biased region" description="Basic and acidic residues" evidence="5">
    <location>
        <begin position="892"/>
        <end position="906"/>
    </location>
</feature>
<dbReference type="Gene3D" id="1.20.5.190">
    <property type="match status" value="5"/>
</dbReference>
<dbReference type="GO" id="GO:0007051">
    <property type="term" value="P:spindle organization"/>
    <property type="evidence" value="ECO:0007669"/>
    <property type="project" value="TreeGrafter"/>
</dbReference>